<name>A0A367XTN8_9MICO</name>
<comment type="caution">
    <text evidence="1">The sequence shown here is derived from an EMBL/GenBank/DDBJ whole genome shotgun (WGS) entry which is preliminary data.</text>
</comment>
<dbReference type="AlphaFoldDB" id="A0A367XTN8"/>
<gene>
    <name evidence="1" type="ORF">DTO57_11445</name>
</gene>
<dbReference type="EMBL" id="QORO01000005">
    <property type="protein sequence ID" value="RCK56944.1"/>
    <property type="molecule type" value="Genomic_DNA"/>
</dbReference>
<evidence type="ECO:0000313" key="2">
    <source>
        <dbReference type="Proteomes" id="UP000253508"/>
    </source>
</evidence>
<accession>A0A367XTN8</accession>
<protein>
    <submittedName>
        <fullName evidence="1">Uncharacterized protein</fullName>
    </submittedName>
</protein>
<proteinExistence type="predicted"/>
<evidence type="ECO:0000313" key="1">
    <source>
        <dbReference type="EMBL" id="RCK56944.1"/>
    </source>
</evidence>
<keyword evidence="2" id="KW-1185">Reference proteome</keyword>
<dbReference type="RefSeq" id="WP_162785760.1">
    <property type="nucleotide sequence ID" value="NZ_BMHU01000005.1"/>
</dbReference>
<sequence>MPHASDSTEQRLAEIAIIAAVSAAIDVPLAPARIPIAGARVEIDGASDDRTVLVEAYARIGALRGGQPKKLATDAFKLAWAGQKLGSQRLIIAVAGEEAAAYLQRPGAWLTAAIRDANVEVMYVPLEAALQASLTDAQARQYR</sequence>
<organism evidence="1 2">
    <name type="scientific">Microbacterium sorbitolivorans</name>
    <dbReference type="NCBI Taxonomy" id="1867410"/>
    <lineage>
        <taxon>Bacteria</taxon>
        <taxon>Bacillati</taxon>
        <taxon>Actinomycetota</taxon>
        <taxon>Actinomycetes</taxon>
        <taxon>Micrococcales</taxon>
        <taxon>Microbacteriaceae</taxon>
        <taxon>Microbacterium</taxon>
    </lineage>
</organism>
<reference evidence="1 2" key="1">
    <citation type="submission" date="2018-07" db="EMBL/GenBank/DDBJ databases">
        <title>Microbacterium endoborsara sp. nov., a novel actinobacterium isolated from Borszczowia aralocaspica.</title>
        <authorList>
            <person name="An D."/>
        </authorList>
    </citation>
    <scope>NUCLEOTIDE SEQUENCE [LARGE SCALE GENOMIC DNA]</scope>
    <source>
        <strain evidence="1 2">C1.15228</strain>
    </source>
</reference>
<dbReference type="Proteomes" id="UP000253508">
    <property type="component" value="Unassembled WGS sequence"/>
</dbReference>